<dbReference type="Ensembl" id="ENSNLET00000050500.1">
    <property type="protein sequence ID" value="ENSNLEP00000044548.1"/>
    <property type="gene ID" value="ENSNLEG00000013573.3"/>
</dbReference>
<reference evidence="2 3" key="1">
    <citation type="submission" date="2012-10" db="EMBL/GenBank/DDBJ databases">
        <authorList>
            <consortium name="Gibbon Genome Sequencing Consortium"/>
        </authorList>
    </citation>
    <scope>NUCLEOTIDE SEQUENCE [LARGE SCALE GENOMIC DNA]</scope>
</reference>
<feature type="compositionally biased region" description="Low complexity" evidence="1">
    <location>
        <begin position="11"/>
        <end position="28"/>
    </location>
</feature>
<dbReference type="AlphaFoldDB" id="A0A2I3HLM3"/>
<dbReference type="EMBL" id="ADFV01115422">
    <property type="status" value="NOT_ANNOTATED_CDS"/>
    <property type="molecule type" value="Genomic_DNA"/>
</dbReference>
<dbReference type="Proteomes" id="UP000001073">
    <property type="component" value="Chromosome 22a"/>
</dbReference>
<reference evidence="2" key="3">
    <citation type="submission" date="2025-09" db="UniProtKB">
        <authorList>
            <consortium name="Ensembl"/>
        </authorList>
    </citation>
    <scope>IDENTIFICATION</scope>
</reference>
<reference evidence="2" key="2">
    <citation type="submission" date="2025-08" db="UniProtKB">
        <authorList>
            <consortium name="Ensembl"/>
        </authorList>
    </citation>
    <scope>IDENTIFICATION</scope>
</reference>
<dbReference type="EMBL" id="ADFV01115421">
    <property type="status" value="NOT_ANNOTATED_CDS"/>
    <property type="molecule type" value="Genomic_DNA"/>
</dbReference>
<name>A0A2I3HLM3_NOMLE</name>
<organism evidence="2 3">
    <name type="scientific">Nomascus leucogenys</name>
    <name type="common">Northern white-cheeked gibbon</name>
    <name type="synonym">Hylobates leucogenys</name>
    <dbReference type="NCBI Taxonomy" id="61853"/>
    <lineage>
        <taxon>Eukaryota</taxon>
        <taxon>Metazoa</taxon>
        <taxon>Chordata</taxon>
        <taxon>Craniata</taxon>
        <taxon>Vertebrata</taxon>
        <taxon>Euteleostomi</taxon>
        <taxon>Mammalia</taxon>
        <taxon>Eutheria</taxon>
        <taxon>Euarchontoglires</taxon>
        <taxon>Primates</taxon>
        <taxon>Haplorrhini</taxon>
        <taxon>Catarrhini</taxon>
        <taxon>Hylobatidae</taxon>
        <taxon>Nomascus</taxon>
    </lineage>
</organism>
<dbReference type="GeneTree" id="ENSGT00460000041630"/>
<dbReference type="EMBL" id="ADFV01115420">
    <property type="status" value="NOT_ANNOTATED_CDS"/>
    <property type="molecule type" value="Genomic_DNA"/>
</dbReference>
<accession>A0A2I3HLM3</accession>
<dbReference type="EMBL" id="ADFV01115424">
    <property type="status" value="NOT_ANNOTATED_CDS"/>
    <property type="molecule type" value="Genomic_DNA"/>
</dbReference>
<dbReference type="EMBL" id="ADFV01115429">
    <property type="status" value="NOT_ANNOTATED_CDS"/>
    <property type="molecule type" value="Genomic_DNA"/>
</dbReference>
<proteinExistence type="predicted"/>
<dbReference type="EMBL" id="ADFV01115426">
    <property type="status" value="NOT_ANNOTATED_CDS"/>
    <property type="molecule type" value="Genomic_DNA"/>
</dbReference>
<evidence type="ECO:0000313" key="2">
    <source>
        <dbReference type="Ensembl" id="ENSNLEP00000044548.1"/>
    </source>
</evidence>
<feature type="region of interest" description="Disordered" evidence="1">
    <location>
        <begin position="1"/>
        <end position="28"/>
    </location>
</feature>
<gene>
    <name evidence="2" type="primary">ANKMY1</name>
</gene>
<dbReference type="EMBL" id="ADFV01115428">
    <property type="status" value="NOT_ANNOTATED_CDS"/>
    <property type="molecule type" value="Genomic_DNA"/>
</dbReference>
<evidence type="ECO:0000256" key="1">
    <source>
        <dbReference type="SAM" id="MobiDB-lite"/>
    </source>
</evidence>
<dbReference type="EMBL" id="ADFV01115427">
    <property type="status" value="NOT_ANNOTATED_CDS"/>
    <property type="molecule type" value="Genomic_DNA"/>
</dbReference>
<evidence type="ECO:0000313" key="3">
    <source>
        <dbReference type="Proteomes" id="UP000001073"/>
    </source>
</evidence>
<keyword evidence="3" id="KW-1185">Reference proteome</keyword>
<sequence>MRVSRHSACVSSSTTPPSPSSPMLLSGPYLSPRNLQNSQLFQSFHHHLWTQTWSLCTVR</sequence>
<dbReference type="EMBL" id="ADFV01115425">
    <property type="status" value="NOT_ANNOTATED_CDS"/>
    <property type="molecule type" value="Genomic_DNA"/>
</dbReference>
<protein>
    <submittedName>
        <fullName evidence="2">Ankyrin repeat and MYND domain containing 1</fullName>
    </submittedName>
</protein>
<dbReference type="EMBL" id="ADFV01115423">
    <property type="status" value="NOT_ANNOTATED_CDS"/>
    <property type="molecule type" value="Genomic_DNA"/>
</dbReference>